<comment type="caution">
    <text evidence="2">The sequence shown here is derived from an EMBL/GenBank/DDBJ whole genome shotgun (WGS) entry which is preliminary data.</text>
</comment>
<dbReference type="RefSeq" id="WP_386096913.1">
    <property type="nucleotide sequence ID" value="NZ_JBHSAT010000004.1"/>
</dbReference>
<evidence type="ECO:0000313" key="2">
    <source>
        <dbReference type="EMBL" id="MFC3876210.1"/>
    </source>
</evidence>
<protein>
    <recommendedName>
        <fullName evidence="4">Outer membrane protein with beta-barrel domain</fullName>
    </recommendedName>
</protein>
<dbReference type="Proteomes" id="UP001595812">
    <property type="component" value="Unassembled WGS sequence"/>
</dbReference>
<gene>
    <name evidence="2" type="ORF">ACFOSX_03105</name>
</gene>
<reference evidence="3" key="1">
    <citation type="journal article" date="2019" name="Int. J. Syst. Evol. Microbiol.">
        <title>The Global Catalogue of Microorganisms (GCM) 10K type strain sequencing project: providing services to taxonomists for standard genome sequencing and annotation.</title>
        <authorList>
            <consortium name="The Broad Institute Genomics Platform"/>
            <consortium name="The Broad Institute Genome Sequencing Center for Infectious Disease"/>
            <person name="Wu L."/>
            <person name="Ma J."/>
        </authorList>
    </citation>
    <scope>NUCLEOTIDE SEQUENCE [LARGE SCALE GENOMIC DNA]</scope>
    <source>
        <strain evidence="3">CECT 8979</strain>
    </source>
</reference>
<accession>A0ABV8AGS7</accession>
<evidence type="ECO:0008006" key="4">
    <source>
        <dbReference type="Google" id="ProtNLM"/>
    </source>
</evidence>
<evidence type="ECO:0000256" key="1">
    <source>
        <dbReference type="SAM" id="SignalP"/>
    </source>
</evidence>
<proteinExistence type="predicted"/>
<dbReference type="EMBL" id="JBHSAT010000004">
    <property type="protein sequence ID" value="MFC3876210.1"/>
    <property type="molecule type" value="Genomic_DNA"/>
</dbReference>
<evidence type="ECO:0000313" key="3">
    <source>
        <dbReference type="Proteomes" id="UP001595812"/>
    </source>
</evidence>
<feature type="chain" id="PRO_5047342190" description="Outer membrane protein with beta-barrel domain" evidence="1">
    <location>
        <begin position="23"/>
        <end position="222"/>
    </location>
</feature>
<organism evidence="2 3">
    <name type="scientific">Winogradskyella maritima</name>
    <dbReference type="NCBI Taxonomy" id="1517766"/>
    <lineage>
        <taxon>Bacteria</taxon>
        <taxon>Pseudomonadati</taxon>
        <taxon>Bacteroidota</taxon>
        <taxon>Flavobacteriia</taxon>
        <taxon>Flavobacteriales</taxon>
        <taxon>Flavobacteriaceae</taxon>
        <taxon>Winogradskyella</taxon>
    </lineage>
</organism>
<name>A0ABV8AGS7_9FLAO</name>
<keyword evidence="1" id="KW-0732">Signal</keyword>
<feature type="signal peptide" evidence="1">
    <location>
        <begin position="1"/>
        <end position="22"/>
    </location>
</feature>
<keyword evidence="3" id="KW-1185">Reference proteome</keyword>
<sequence>MKLKQLYLLVALTSLFVTTSHAQRYNIQNGIGIYGGLTQFDLKTDNFTTQSNNGFLGGMAATVDLPHKFYNLSYNIQLSENKFDVAATPAIGPSEFVEYKLFMAQAALVMHVKLAGKYLTADLGPMIQYNGNMQLVDESQESYIIDGYTALRADDILDINQFNINGTVGLTAGIDNFKVRAQYIYGFTNTLNKLNKQDLNVENDNNFKGNISMLVFSLMVSF</sequence>